<comment type="caution">
    <text evidence="2">The sequence shown here is derived from an EMBL/GenBank/DDBJ whole genome shotgun (WGS) entry which is preliminary data.</text>
</comment>
<evidence type="ECO:0000313" key="3">
    <source>
        <dbReference type="Proteomes" id="UP001205998"/>
    </source>
</evidence>
<dbReference type="PANTHER" id="PTHR20930">
    <property type="entry name" value="OVARIAN CARCINOMA ANTIGEN CA125-RELATED"/>
    <property type="match status" value="1"/>
</dbReference>
<dbReference type="EMBL" id="MU551731">
    <property type="protein sequence ID" value="KAI5616400.1"/>
    <property type="molecule type" value="Genomic_DNA"/>
</dbReference>
<dbReference type="GO" id="GO:0043130">
    <property type="term" value="F:ubiquitin binding"/>
    <property type="evidence" value="ECO:0007669"/>
    <property type="project" value="TreeGrafter"/>
</dbReference>
<dbReference type="Proteomes" id="UP001205998">
    <property type="component" value="Unassembled WGS sequence"/>
</dbReference>
<dbReference type="Pfam" id="PF14555">
    <property type="entry name" value="UBA_4"/>
    <property type="match status" value="1"/>
</dbReference>
<reference evidence="2" key="1">
    <citation type="submission" date="2018-07" db="EMBL/GenBank/DDBJ databases">
        <title>Comparative genomics of catfishes provides insights into carnivory and benthic adaptation.</title>
        <authorList>
            <person name="Zhang Y."/>
            <person name="Wang D."/>
            <person name="Peng Z."/>
            <person name="Zheng S."/>
            <person name="Shao F."/>
            <person name="Tao W."/>
        </authorList>
    </citation>
    <scope>NUCLEOTIDE SEQUENCE</scope>
    <source>
        <strain evidence="2">Chongqing</strain>
    </source>
</reference>
<feature type="non-terminal residue" evidence="2">
    <location>
        <position position="213"/>
    </location>
</feature>
<dbReference type="InterPro" id="IPR013783">
    <property type="entry name" value="Ig-like_fold"/>
</dbReference>
<evidence type="ECO:0000259" key="1">
    <source>
        <dbReference type="Pfam" id="PF16158"/>
    </source>
</evidence>
<name>A0AAD5AIA3_SILAS</name>
<keyword evidence="3" id="KW-1185">Reference proteome</keyword>
<dbReference type="GO" id="GO:0000407">
    <property type="term" value="C:phagophore assembly site"/>
    <property type="evidence" value="ECO:0007669"/>
    <property type="project" value="TreeGrafter"/>
</dbReference>
<dbReference type="PANTHER" id="PTHR20930:SF0">
    <property type="entry name" value="PROTEIN ILRUN"/>
    <property type="match status" value="1"/>
</dbReference>
<dbReference type="Gene3D" id="1.10.8.10">
    <property type="entry name" value="DNA helicase RuvA subunit, C-terminal domain"/>
    <property type="match status" value="1"/>
</dbReference>
<evidence type="ECO:0000313" key="2">
    <source>
        <dbReference type="EMBL" id="KAI5616400.1"/>
    </source>
</evidence>
<proteinExistence type="predicted"/>
<dbReference type="Pfam" id="PF16158">
    <property type="entry name" value="N_BRCA1_IG"/>
    <property type="match status" value="1"/>
</dbReference>
<dbReference type="Gene3D" id="2.60.40.10">
    <property type="entry name" value="Immunoglobulins"/>
    <property type="match status" value="1"/>
</dbReference>
<sequence>VNMERDLDPELMQKFICLGTTDKDTLITELHTLLEFQISPEECAFLLDMTNWNLQAAIGTYYDLDLLSTSTPSMSLVSNETIVEEESVPPDTPFIKTWRIKNTGSEVWPPGVCLRYVGGHHFDHENFVEVPHTLGPEEIYDVRVQMRSPHAPGMYQGQWRMCTAGGRYFGDVIWVILKVEVGGLLGVTQQPSSMEAECSTQPHCSLQDPFTTF</sequence>
<dbReference type="AlphaFoldDB" id="A0AAD5AIA3"/>
<dbReference type="CDD" id="cd14947">
    <property type="entry name" value="NBR1_like"/>
    <property type="match status" value="1"/>
</dbReference>
<organism evidence="2 3">
    <name type="scientific">Silurus asotus</name>
    <name type="common">Amur catfish</name>
    <name type="synonym">Parasilurus asotus</name>
    <dbReference type="NCBI Taxonomy" id="30991"/>
    <lineage>
        <taxon>Eukaryota</taxon>
        <taxon>Metazoa</taxon>
        <taxon>Chordata</taxon>
        <taxon>Craniata</taxon>
        <taxon>Vertebrata</taxon>
        <taxon>Euteleostomi</taxon>
        <taxon>Actinopterygii</taxon>
        <taxon>Neopterygii</taxon>
        <taxon>Teleostei</taxon>
        <taxon>Ostariophysi</taxon>
        <taxon>Siluriformes</taxon>
        <taxon>Siluridae</taxon>
        <taxon>Silurus</taxon>
    </lineage>
</organism>
<accession>A0AAD5AIA3</accession>
<dbReference type="InterPro" id="IPR032350">
    <property type="entry name" value="Nbr1_FW"/>
</dbReference>
<dbReference type="CDD" id="cd14349">
    <property type="entry name" value="UBA_CF106"/>
    <property type="match status" value="1"/>
</dbReference>
<gene>
    <name evidence="2" type="ORF">C0J50_24030</name>
</gene>
<dbReference type="InterPro" id="IPR039517">
    <property type="entry name" value="C6orf106_UBA-like"/>
</dbReference>
<dbReference type="GO" id="GO:0016236">
    <property type="term" value="P:macroautophagy"/>
    <property type="evidence" value="ECO:0007669"/>
    <property type="project" value="TreeGrafter"/>
</dbReference>
<feature type="non-terminal residue" evidence="2">
    <location>
        <position position="1"/>
    </location>
</feature>
<feature type="domain" description="Nbr1 FW" evidence="1">
    <location>
        <begin position="81"/>
        <end position="179"/>
    </location>
</feature>
<protein>
    <recommendedName>
        <fullName evidence="1">Nbr1 FW domain-containing protein</fullName>
    </recommendedName>
</protein>